<organism evidence="2 3">
    <name type="scientific">Pseudomonas cannabina</name>
    <dbReference type="NCBI Taxonomy" id="86840"/>
    <lineage>
        <taxon>Bacteria</taxon>
        <taxon>Pseudomonadati</taxon>
        <taxon>Pseudomonadota</taxon>
        <taxon>Gammaproteobacteria</taxon>
        <taxon>Pseudomonadales</taxon>
        <taxon>Pseudomonadaceae</taxon>
        <taxon>Pseudomonas</taxon>
    </lineage>
</organism>
<feature type="transmembrane region" description="Helical" evidence="1">
    <location>
        <begin position="140"/>
        <end position="165"/>
    </location>
</feature>
<accession>A0A3M3RX44</accession>
<keyword evidence="1" id="KW-0812">Transmembrane</keyword>
<keyword evidence="1" id="KW-0472">Membrane</keyword>
<gene>
    <name evidence="2" type="ORF">ALQ51_100858</name>
</gene>
<evidence type="ECO:0000256" key="1">
    <source>
        <dbReference type="SAM" id="Phobius"/>
    </source>
</evidence>
<feature type="transmembrane region" description="Helical" evidence="1">
    <location>
        <begin position="101"/>
        <end position="119"/>
    </location>
</feature>
<sequence>MKPNGCLNARDSGVRIMIKKTPTPILTGDAKSIMNDQKKPDKTTLHPTEKDVFNWSIKTMARSPNEIFWTQLGMIFICALPMSFCIWLGRDVYLENPSEALFLVYTFTGAAIYLIALGVRQKTIYHYTIKTDRASVEYYLHYPDFASGLFKGIALFVIMLFVLVALITGSLLFLVGPVAIAFVAAIKLLNWENPIHHEHSLPWGEYNFVTVDRKRLMIVTHRTDITLGFEARFQHDVLFNKYLNFLHTVLPSTAEFSEKAWKG</sequence>
<evidence type="ECO:0000313" key="2">
    <source>
        <dbReference type="EMBL" id="RMO01009.1"/>
    </source>
</evidence>
<dbReference type="EMBL" id="RBPJ01000077">
    <property type="protein sequence ID" value="RMO01009.1"/>
    <property type="molecule type" value="Genomic_DNA"/>
</dbReference>
<evidence type="ECO:0000313" key="3">
    <source>
        <dbReference type="Proteomes" id="UP000270524"/>
    </source>
</evidence>
<reference evidence="2 3" key="1">
    <citation type="submission" date="2018-08" db="EMBL/GenBank/DDBJ databases">
        <title>Recombination of ecologically and evolutionarily significant loci maintains genetic cohesion in the Pseudomonas syringae species complex.</title>
        <authorList>
            <person name="Dillon M."/>
            <person name="Thakur S."/>
            <person name="Almeida R.N.D."/>
            <person name="Weir B.S."/>
            <person name="Guttman D.S."/>
        </authorList>
    </citation>
    <scope>NUCLEOTIDE SEQUENCE [LARGE SCALE GENOMIC DNA]</scope>
    <source>
        <strain evidence="2 3">ICMP 15203</strain>
    </source>
</reference>
<feature type="transmembrane region" description="Helical" evidence="1">
    <location>
        <begin position="171"/>
        <end position="189"/>
    </location>
</feature>
<dbReference type="Proteomes" id="UP000270524">
    <property type="component" value="Unassembled WGS sequence"/>
</dbReference>
<proteinExistence type="predicted"/>
<keyword evidence="1" id="KW-1133">Transmembrane helix</keyword>
<name>A0A3M3RX44_PSECA</name>
<comment type="caution">
    <text evidence="2">The sequence shown here is derived from an EMBL/GenBank/DDBJ whole genome shotgun (WGS) entry which is preliminary data.</text>
</comment>
<protein>
    <submittedName>
        <fullName evidence="2">Permease</fullName>
    </submittedName>
</protein>
<dbReference type="AlphaFoldDB" id="A0A3M3RX44"/>
<feature type="transmembrane region" description="Helical" evidence="1">
    <location>
        <begin position="67"/>
        <end position="89"/>
    </location>
</feature>